<name>A0A2U2PF63_9SPHI</name>
<evidence type="ECO:0000256" key="1">
    <source>
        <dbReference type="SAM" id="MobiDB-lite"/>
    </source>
</evidence>
<comment type="caution">
    <text evidence="2">The sequence shown here is derived from an EMBL/GenBank/DDBJ whole genome shotgun (WGS) entry which is preliminary data.</text>
</comment>
<evidence type="ECO:0000313" key="3">
    <source>
        <dbReference type="Proteomes" id="UP000245647"/>
    </source>
</evidence>
<accession>A0A2U2PF63</accession>
<dbReference type="RefSeq" id="WP_202913753.1">
    <property type="nucleotide sequence ID" value="NZ_QEAS01000012.1"/>
</dbReference>
<gene>
    <name evidence="2" type="ORF">DDR33_15260</name>
</gene>
<dbReference type="AlphaFoldDB" id="A0A2U2PF63"/>
<proteinExistence type="predicted"/>
<dbReference type="Proteomes" id="UP000245647">
    <property type="component" value="Unassembled WGS sequence"/>
</dbReference>
<feature type="non-terminal residue" evidence="2">
    <location>
        <position position="72"/>
    </location>
</feature>
<keyword evidence="3" id="KW-1185">Reference proteome</keyword>
<evidence type="ECO:0000313" key="2">
    <source>
        <dbReference type="EMBL" id="PWG79769.1"/>
    </source>
</evidence>
<organism evidence="2 3">
    <name type="scientific">Pararcticibacter amylolyticus</name>
    <dbReference type="NCBI Taxonomy" id="2173175"/>
    <lineage>
        <taxon>Bacteria</taxon>
        <taxon>Pseudomonadati</taxon>
        <taxon>Bacteroidota</taxon>
        <taxon>Sphingobacteriia</taxon>
        <taxon>Sphingobacteriales</taxon>
        <taxon>Sphingobacteriaceae</taxon>
        <taxon>Pararcticibacter</taxon>
    </lineage>
</organism>
<feature type="region of interest" description="Disordered" evidence="1">
    <location>
        <begin position="25"/>
        <end position="72"/>
    </location>
</feature>
<reference evidence="2 3" key="1">
    <citation type="submission" date="2018-04" db="EMBL/GenBank/DDBJ databases">
        <title>Pedobacter chongqingensis sp. nov., isolated from a rottenly hemp rope.</title>
        <authorList>
            <person name="Cai Y."/>
        </authorList>
    </citation>
    <scope>NUCLEOTIDE SEQUENCE [LARGE SCALE GENOMIC DNA]</scope>
    <source>
        <strain evidence="2 3">FJ4-8</strain>
    </source>
</reference>
<protein>
    <submittedName>
        <fullName evidence="2">Uncharacterized protein</fullName>
    </submittedName>
</protein>
<sequence>MTLFHENSPVLQEDLRVDALLDVKIGPPEEPEEDDDLRYDDDDLGENSEITPIGDDLDNDDDLNALRTPGPL</sequence>
<dbReference type="EMBL" id="QEAS01000012">
    <property type="protein sequence ID" value="PWG79769.1"/>
    <property type="molecule type" value="Genomic_DNA"/>
</dbReference>
<feature type="compositionally biased region" description="Acidic residues" evidence="1">
    <location>
        <begin position="29"/>
        <end position="46"/>
    </location>
</feature>